<evidence type="ECO:0000256" key="2">
    <source>
        <dbReference type="SAM" id="SignalP"/>
    </source>
</evidence>
<name>A0AAU7MV78_9FLAO</name>
<organism evidence="4">
    <name type="scientific">Flagellimonas sp. MMG031</name>
    <dbReference type="NCBI Taxonomy" id="3158549"/>
    <lineage>
        <taxon>Bacteria</taxon>
        <taxon>Pseudomonadati</taxon>
        <taxon>Bacteroidota</taxon>
        <taxon>Flavobacteriia</taxon>
        <taxon>Flavobacteriales</taxon>
        <taxon>Flavobacteriaceae</taxon>
        <taxon>Flagellimonas</taxon>
    </lineage>
</organism>
<dbReference type="InterPro" id="IPR011250">
    <property type="entry name" value="OMP/PagP_B-barrel"/>
</dbReference>
<evidence type="ECO:0000256" key="1">
    <source>
        <dbReference type="ARBA" id="ARBA00022729"/>
    </source>
</evidence>
<sequence>MKKIVLVALTTLLGFSFAQAQGDFNAGIHAGLPVGDAGDFSSFAIAVELGYLFDVSDEFKVGPTLGYSHSFGKEIDTGIGTVDVDDVQFLPIAAAGRFQISDQFSLGADLGYALGISDGNDGGFYYSPRMAYSVSTALDLVLAYRGVSLDGGSWDILSLGLEFDLD</sequence>
<accession>A0AAU7MV78</accession>
<proteinExistence type="predicted"/>
<evidence type="ECO:0000313" key="4">
    <source>
        <dbReference type="EMBL" id="XBQ22346.1"/>
    </source>
</evidence>
<evidence type="ECO:0000259" key="3">
    <source>
        <dbReference type="Pfam" id="PF13505"/>
    </source>
</evidence>
<feature type="domain" description="Outer membrane protein beta-barrel" evidence="3">
    <location>
        <begin position="8"/>
        <end position="161"/>
    </location>
</feature>
<gene>
    <name evidence="4" type="ORF">ABNE31_12125</name>
</gene>
<dbReference type="Pfam" id="PF13505">
    <property type="entry name" value="OMP_b-brl"/>
    <property type="match status" value="1"/>
</dbReference>
<dbReference type="InterPro" id="IPR027385">
    <property type="entry name" value="Beta-barrel_OMP"/>
</dbReference>
<reference evidence="4" key="1">
    <citation type="submission" date="2024-05" db="EMBL/GenBank/DDBJ databases">
        <title>Draft Genome Sequences of Flagellimonas sp. MMG031 and Marinobacter sp. MMG032 Isolated from the dinoflagellate Symbiodinium pilosum.</title>
        <authorList>
            <person name="Shikuma N.J."/>
            <person name="Farrell M.V."/>
        </authorList>
    </citation>
    <scope>NUCLEOTIDE SEQUENCE</scope>
    <source>
        <strain evidence="4">MMG031</strain>
    </source>
</reference>
<keyword evidence="1 2" id="KW-0732">Signal</keyword>
<dbReference type="EMBL" id="CP157804">
    <property type="protein sequence ID" value="XBQ22346.1"/>
    <property type="molecule type" value="Genomic_DNA"/>
</dbReference>
<feature type="chain" id="PRO_5043840248" evidence="2">
    <location>
        <begin position="21"/>
        <end position="166"/>
    </location>
</feature>
<dbReference type="RefSeq" id="WP_349351320.1">
    <property type="nucleotide sequence ID" value="NZ_CP157804.1"/>
</dbReference>
<dbReference type="SUPFAM" id="SSF56925">
    <property type="entry name" value="OMPA-like"/>
    <property type="match status" value="1"/>
</dbReference>
<dbReference type="AlphaFoldDB" id="A0AAU7MV78"/>
<protein>
    <submittedName>
        <fullName evidence="4">Outer membrane beta-barrel protein</fullName>
    </submittedName>
</protein>
<dbReference type="KEGG" id="fld:ABNE31_12125"/>
<feature type="signal peptide" evidence="2">
    <location>
        <begin position="1"/>
        <end position="20"/>
    </location>
</feature>